<accession>A0A382LQ81</accession>
<protein>
    <recommendedName>
        <fullName evidence="2">GTP cyclohydrolase I domain-containing protein</fullName>
    </recommendedName>
</protein>
<gene>
    <name evidence="1" type="ORF">METZ01_LOCUS289895</name>
</gene>
<feature type="non-terminal residue" evidence="1">
    <location>
        <position position="43"/>
    </location>
</feature>
<sequence length="43" mass="4768">VDRKALEQAIGDFLVATGVAPEEHHTETPRLVAEAWERELLIG</sequence>
<reference evidence="1" key="1">
    <citation type="submission" date="2018-05" db="EMBL/GenBank/DDBJ databases">
        <authorList>
            <person name="Lanie J.A."/>
            <person name="Ng W.-L."/>
            <person name="Kazmierczak K.M."/>
            <person name="Andrzejewski T.M."/>
            <person name="Davidsen T.M."/>
            <person name="Wayne K.J."/>
            <person name="Tettelin H."/>
            <person name="Glass J.I."/>
            <person name="Rusch D."/>
            <person name="Podicherti R."/>
            <person name="Tsui H.-C.T."/>
            <person name="Winkler M.E."/>
        </authorList>
    </citation>
    <scope>NUCLEOTIDE SEQUENCE</scope>
</reference>
<feature type="non-terminal residue" evidence="1">
    <location>
        <position position="1"/>
    </location>
</feature>
<evidence type="ECO:0008006" key="2">
    <source>
        <dbReference type="Google" id="ProtNLM"/>
    </source>
</evidence>
<dbReference type="EMBL" id="UINC01087572">
    <property type="protein sequence ID" value="SVC37041.1"/>
    <property type="molecule type" value="Genomic_DNA"/>
</dbReference>
<name>A0A382LQ81_9ZZZZ</name>
<organism evidence="1">
    <name type="scientific">marine metagenome</name>
    <dbReference type="NCBI Taxonomy" id="408172"/>
    <lineage>
        <taxon>unclassified sequences</taxon>
        <taxon>metagenomes</taxon>
        <taxon>ecological metagenomes</taxon>
    </lineage>
</organism>
<dbReference type="AlphaFoldDB" id="A0A382LQ81"/>
<evidence type="ECO:0000313" key="1">
    <source>
        <dbReference type="EMBL" id="SVC37041.1"/>
    </source>
</evidence>
<proteinExistence type="predicted"/>